<reference evidence="1" key="1">
    <citation type="journal article" date="2007" name="Int. J. Syst. Evol. Microbiol.">
        <title>Luteimonas composti sp. nov., a moderately thermophilic bacterium isolated from food waste.</title>
        <authorList>
            <person name="Young C.C."/>
            <person name="Kampfer P."/>
            <person name="Chen W.M."/>
            <person name="Yen W.S."/>
            <person name="Arun A.B."/>
            <person name="Lai W.A."/>
            <person name="Shen F.T."/>
            <person name="Rekha P.D."/>
            <person name="Lin K.Y."/>
            <person name="Chou J.H."/>
        </authorList>
    </citation>
    <scope>NUCLEOTIDE SEQUENCE</scope>
    <source>
        <strain evidence="1">CC-YY355</strain>
    </source>
</reference>
<protein>
    <recommendedName>
        <fullName evidence="3">Flagellar protein FliT</fullName>
    </recommendedName>
</protein>
<organism evidence="1 2">
    <name type="scientific">Luteimonas composti</name>
    <dbReference type="NCBI Taxonomy" id="398257"/>
    <lineage>
        <taxon>Bacteria</taxon>
        <taxon>Pseudomonadati</taxon>
        <taxon>Pseudomonadota</taxon>
        <taxon>Gammaproteobacteria</taxon>
        <taxon>Lysobacterales</taxon>
        <taxon>Lysobacteraceae</taxon>
        <taxon>Luteimonas</taxon>
    </lineage>
</organism>
<accession>A0ABT6MPQ0</accession>
<dbReference type="EMBL" id="JARYGX010000009">
    <property type="protein sequence ID" value="MDH7452083.1"/>
    <property type="molecule type" value="Genomic_DNA"/>
</dbReference>
<proteinExistence type="predicted"/>
<evidence type="ECO:0000313" key="1">
    <source>
        <dbReference type="EMBL" id="MDH7452083.1"/>
    </source>
</evidence>
<gene>
    <name evidence="1" type="ORF">QF205_03180</name>
</gene>
<evidence type="ECO:0000313" key="2">
    <source>
        <dbReference type="Proteomes" id="UP001160550"/>
    </source>
</evidence>
<evidence type="ECO:0008006" key="3">
    <source>
        <dbReference type="Google" id="ProtNLM"/>
    </source>
</evidence>
<dbReference type="RefSeq" id="WP_280941289.1">
    <property type="nucleotide sequence ID" value="NZ_JARYGX010000009.1"/>
</dbReference>
<keyword evidence="2" id="KW-1185">Reference proteome</keyword>
<name>A0ABT6MPQ0_9GAMM</name>
<sequence length="93" mass="10046">MIPVLPAAEVRAAIAGEDWDRASALLDAHGQAVAQALAKVDFSKTPHAPWLELLDAQHALTEEIRAARDDVARALDKLNSDQRGARAWQQALA</sequence>
<reference evidence="1" key="2">
    <citation type="submission" date="2023-04" db="EMBL/GenBank/DDBJ databases">
        <authorList>
            <person name="Sun J.-Q."/>
        </authorList>
    </citation>
    <scope>NUCLEOTIDE SEQUENCE</scope>
    <source>
        <strain evidence="1">CC-YY355</strain>
    </source>
</reference>
<dbReference type="Proteomes" id="UP001160550">
    <property type="component" value="Unassembled WGS sequence"/>
</dbReference>
<comment type="caution">
    <text evidence="1">The sequence shown here is derived from an EMBL/GenBank/DDBJ whole genome shotgun (WGS) entry which is preliminary data.</text>
</comment>